<evidence type="ECO:0000313" key="3">
    <source>
        <dbReference type="Proteomes" id="UP000028013"/>
    </source>
</evidence>
<dbReference type="EMBL" id="JNHN01000096">
    <property type="protein sequence ID" value="KDS56767.1"/>
    <property type="molecule type" value="Genomic_DNA"/>
</dbReference>
<dbReference type="PIRSF" id="PIRSF018688">
    <property type="entry name" value="UCP018688"/>
    <property type="match status" value="1"/>
</dbReference>
<dbReference type="InterPro" id="IPR024320">
    <property type="entry name" value="LPG_synthase_C"/>
</dbReference>
<sequence>MISFKDIELQDKELITSYTQNSPRRNCDLSFSNLCSWRFLYNTKFAIMDGFLLLKFWANDELVYMMPIGNGDLTKVLDALVEDAHREGEPFCLLGICSGMCSELEAFMPGKFQFTADRDYADYLYLRTDLATLAGKKFQSKRNHVNKFKRTYNYEYTPITPDRIQECLDLEAEWCKANNCDQHEGTGNERRALVYALHNFEELGLTGGILHVDGKIAAFTFGMPINQDTFGVHVEKADTSIDGAYAMINYEFANHIPEQYVYLNREEDLGIEGLRKAKLSYQPAIILEKYVACLKDEPVEAIKW</sequence>
<dbReference type="SUPFAM" id="SSF55729">
    <property type="entry name" value="Acyl-CoA N-acyltransferases (Nat)"/>
    <property type="match status" value="2"/>
</dbReference>
<name>A0A078S4Q0_BACUN</name>
<proteinExistence type="predicted"/>
<dbReference type="Proteomes" id="UP000028013">
    <property type="component" value="Unassembled WGS sequence"/>
</dbReference>
<evidence type="ECO:0000259" key="1">
    <source>
        <dbReference type="Pfam" id="PF09924"/>
    </source>
</evidence>
<dbReference type="InterPro" id="IPR016181">
    <property type="entry name" value="Acyl_CoA_acyltransferase"/>
</dbReference>
<dbReference type="Pfam" id="PF09924">
    <property type="entry name" value="LPG_synthase_C"/>
    <property type="match status" value="1"/>
</dbReference>
<dbReference type="GeneID" id="99749836"/>
<feature type="domain" description="Phosphatidylglycerol lysyltransferase C-terminal" evidence="1">
    <location>
        <begin position="22"/>
        <end position="292"/>
    </location>
</feature>
<dbReference type="Gene3D" id="3.40.630.30">
    <property type="match status" value="1"/>
</dbReference>
<organism evidence="2 3">
    <name type="scientific">Bacteroides uniformis str. 3978 T3 ii</name>
    <dbReference type="NCBI Taxonomy" id="1339349"/>
    <lineage>
        <taxon>Bacteria</taxon>
        <taxon>Pseudomonadati</taxon>
        <taxon>Bacteroidota</taxon>
        <taxon>Bacteroidia</taxon>
        <taxon>Bacteroidales</taxon>
        <taxon>Bacteroidaceae</taxon>
        <taxon>Bacteroides</taxon>
    </lineage>
</organism>
<dbReference type="RefSeq" id="WP_005824900.1">
    <property type="nucleotide sequence ID" value="NZ_JNHN01000096.1"/>
</dbReference>
<dbReference type="PATRIC" id="fig|1339349.3.peg.863"/>
<evidence type="ECO:0000313" key="2">
    <source>
        <dbReference type="EMBL" id="KDS56767.1"/>
    </source>
</evidence>
<accession>A0A078S4Q0</accession>
<dbReference type="AlphaFoldDB" id="A0A078S4Q0"/>
<dbReference type="PANTHER" id="PTHR41373">
    <property type="entry name" value="DUF2156 DOMAIN-CONTAINING PROTEIN"/>
    <property type="match status" value="1"/>
</dbReference>
<dbReference type="PANTHER" id="PTHR41373:SF1">
    <property type="entry name" value="PHOSPHATIDYLGLYCEROL LYSYLTRANSFERASE C-TERMINAL DOMAIN-CONTAINING PROTEIN"/>
    <property type="match status" value="1"/>
</dbReference>
<gene>
    <name evidence="2" type="ORF">M094_4059</name>
</gene>
<reference evidence="2 3" key="1">
    <citation type="submission" date="2014-04" db="EMBL/GenBank/DDBJ databases">
        <authorList>
            <person name="Sears C."/>
            <person name="Carroll K."/>
            <person name="Sack B.R."/>
            <person name="Qadri F."/>
            <person name="Myers L.L."/>
            <person name="Chung G.-T."/>
            <person name="Escheverria P."/>
            <person name="Fraser C.M."/>
            <person name="Sadzewicz L."/>
            <person name="Shefchek K.A."/>
            <person name="Tallon L."/>
            <person name="Das S.P."/>
            <person name="Daugherty S."/>
            <person name="Mongodin E.F."/>
        </authorList>
    </citation>
    <scope>NUCLEOTIDE SEQUENCE [LARGE SCALE GENOMIC DNA]</scope>
    <source>
        <strain evidence="2 3">3978 T3 ii</strain>
    </source>
</reference>
<comment type="caution">
    <text evidence="2">The sequence shown here is derived from an EMBL/GenBank/DDBJ whole genome shotgun (WGS) entry which is preliminary data.</text>
</comment>
<protein>
    <recommendedName>
        <fullName evidence="1">Phosphatidylglycerol lysyltransferase C-terminal domain-containing protein</fullName>
    </recommendedName>
</protein>
<dbReference type="InterPro" id="IPR016732">
    <property type="entry name" value="UCP018688"/>
</dbReference>